<reference evidence="3" key="2">
    <citation type="submission" date="2021-08" db="EMBL/GenBank/DDBJ databases">
        <authorList>
            <person name="Tani A."/>
            <person name="Ola A."/>
            <person name="Ogura Y."/>
            <person name="Katsura K."/>
            <person name="Hayashi T."/>
        </authorList>
    </citation>
    <scope>NUCLEOTIDE SEQUENCE</scope>
    <source>
        <strain evidence="3">KCTC 52305</strain>
    </source>
</reference>
<dbReference type="InterPro" id="IPR013762">
    <property type="entry name" value="Integrase-like_cat_sf"/>
</dbReference>
<protein>
    <recommendedName>
        <fullName evidence="5">Tyr recombinase domain-containing protein</fullName>
    </recommendedName>
</protein>
<dbReference type="Gene3D" id="1.10.150.130">
    <property type="match status" value="1"/>
</dbReference>
<dbReference type="InterPro" id="IPR011010">
    <property type="entry name" value="DNA_brk_join_enz"/>
</dbReference>
<gene>
    <name evidence="3" type="ORF">OPKNFCMD_5232</name>
</gene>
<dbReference type="Proteomes" id="UP001055167">
    <property type="component" value="Unassembled WGS sequence"/>
</dbReference>
<keyword evidence="2" id="KW-0233">DNA recombination</keyword>
<keyword evidence="4" id="KW-1185">Reference proteome</keyword>
<reference evidence="3" key="1">
    <citation type="journal article" date="2021" name="Front. Microbiol.">
        <title>Comprehensive Comparative Genomics and Phenotyping of Methylobacterium Species.</title>
        <authorList>
            <person name="Alessa O."/>
            <person name="Ogura Y."/>
            <person name="Fujitani Y."/>
            <person name="Takami H."/>
            <person name="Hayashi T."/>
            <person name="Sahin N."/>
            <person name="Tani A."/>
        </authorList>
    </citation>
    <scope>NUCLEOTIDE SEQUENCE</scope>
    <source>
        <strain evidence="3">KCTC 52305</strain>
    </source>
</reference>
<dbReference type="Gene3D" id="1.10.443.10">
    <property type="entry name" value="Intergrase catalytic core"/>
    <property type="match status" value="1"/>
</dbReference>
<dbReference type="EMBL" id="BPQH01000019">
    <property type="protein sequence ID" value="GJD52466.1"/>
    <property type="molecule type" value="Genomic_DNA"/>
</dbReference>
<proteinExistence type="predicted"/>
<evidence type="ECO:0008006" key="5">
    <source>
        <dbReference type="Google" id="ProtNLM"/>
    </source>
</evidence>
<evidence type="ECO:0000313" key="3">
    <source>
        <dbReference type="EMBL" id="GJD52466.1"/>
    </source>
</evidence>
<evidence type="ECO:0000256" key="1">
    <source>
        <dbReference type="ARBA" id="ARBA00023125"/>
    </source>
</evidence>
<name>A0ABQ4R577_9HYPH</name>
<dbReference type="InterPro" id="IPR010998">
    <property type="entry name" value="Integrase_recombinase_N"/>
</dbReference>
<evidence type="ECO:0000313" key="4">
    <source>
        <dbReference type="Proteomes" id="UP001055167"/>
    </source>
</evidence>
<dbReference type="SUPFAM" id="SSF56349">
    <property type="entry name" value="DNA breaking-rejoining enzymes"/>
    <property type="match status" value="1"/>
</dbReference>
<comment type="caution">
    <text evidence="3">The sequence shown here is derived from an EMBL/GenBank/DDBJ whole genome shotgun (WGS) entry which is preliminary data.</text>
</comment>
<accession>A0ABQ4R577</accession>
<sequence length="356" mass="39199">MTVVRVKGFQIFPDRHGRMRCYHRKTRQVVDLGKAPLGSAEFFAECARISALAVAVTPKPGTLGKLIETYRAHAAFHDLAPQTQSDYQKIFDYLKPIADTALARFNRPLVVRVRDKAAETKGRRFGNYVKAVLSLLFAWGSERGHLAGNPATGIKDIRRKKGAPDRNRPWSDEERHAVLDAAPAHMAPALAVMMFTGLGPKDALTLPRNFYRAGEIATRRAKTGEPVFWPVPSPLAAILDTAPQHSATTLCASSAGTPWTLSGFRASWRPIRMKLEEAGAIGPGLTLYGLRHTVAVILREIGHDERTIADALGQKTIEMARHYARGADLRPKMRGVVQSFDAEVNKRRTGVVKPGN</sequence>
<dbReference type="RefSeq" id="WP_128565494.1">
    <property type="nucleotide sequence ID" value="NZ_BPQH01000019.1"/>
</dbReference>
<evidence type="ECO:0000256" key="2">
    <source>
        <dbReference type="ARBA" id="ARBA00023172"/>
    </source>
</evidence>
<keyword evidence="1" id="KW-0238">DNA-binding</keyword>
<organism evidence="3 4">
    <name type="scientific">Methylobacterium crusticola</name>
    <dbReference type="NCBI Taxonomy" id="1697972"/>
    <lineage>
        <taxon>Bacteria</taxon>
        <taxon>Pseudomonadati</taxon>
        <taxon>Pseudomonadota</taxon>
        <taxon>Alphaproteobacteria</taxon>
        <taxon>Hyphomicrobiales</taxon>
        <taxon>Methylobacteriaceae</taxon>
        <taxon>Methylobacterium</taxon>
    </lineage>
</organism>